<dbReference type="InterPro" id="IPR013108">
    <property type="entry name" value="Amidohydro_3"/>
</dbReference>
<gene>
    <name evidence="2" type="ORF">GJ689_22340</name>
</gene>
<dbReference type="InterPro" id="IPR012696">
    <property type="entry name" value="PhnM"/>
</dbReference>
<sequence>MSGIDSRRSGGVRIEGGRVLADGALVAGSVAAAASGLVAPARGDEPCVLDADGLLVLPGIVDIHGDAFERQLMPRPGVDFPVDLALAESDRQAIANGITTVFHGITWSWEPGLRGPENAVRLLAAVERLRPQLCADTRLHLRHEIFNLDAEPTLVEWMAAGRIDVLAFNDHMTLTVEAAGRRRSLDRMVERSGLSHDAFCRLADDVARRRDAVPASVARLAAAARTHGVPMLSHDDTSPAQRAHYRALGCRIAEFPTTLETAEAAAAAGDAIVFGAPNVVRGGSHTGWTKASDMVARGLCSVLASDYYYPAPLVAAFRLAADGTAPLARAWSLVSEAAAAAVGLADRGRLAPGLRADIVLVDAAVIDRPRVVATLVRGRIVHLADAARLVRRDARHAVPVQGAAS</sequence>
<reference evidence="2 3" key="1">
    <citation type="submission" date="2019-11" db="EMBL/GenBank/DDBJ databases">
        <title>Whole-genome sequence of Rhodoplanes serenus DSM 18633, type strain.</title>
        <authorList>
            <person name="Kyndt J.A."/>
            <person name="Meyer T.E."/>
        </authorList>
    </citation>
    <scope>NUCLEOTIDE SEQUENCE [LARGE SCALE GENOMIC DNA]</scope>
    <source>
        <strain evidence="2 3">DSM 18633</strain>
    </source>
</reference>
<dbReference type="Gene3D" id="3.20.20.140">
    <property type="entry name" value="Metal-dependent hydrolases"/>
    <property type="match status" value="2"/>
</dbReference>
<evidence type="ECO:0000313" key="2">
    <source>
        <dbReference type="EMBL" id="MTW18941.1"/>
    </source>
</evidence>
<keyword evidence="2" id="KW-0378">Hydrolase</keyword>
<feature type="domain" description="Amidohydrolase 3" evidence="1">
    <location>
        <begin position="205"/>
        <end position="382"/>
    </location>
</feature>
<dbReference type="SUPFAM" id="SSF51338">
    <property type="entry name" value="Composite domain of metallo-dependent hydrolases"/>
    <property type="match status" value="1"/>
</dbReference>
<evidence type="ECO:0000313" key="3">
    <source>
        <dbReference type="Proteomes" id="UP000438991"/>
    </source>
</evidence>
<comment type="caution">
    <text evidence="2">The sequence shown here is derived from an EMBL/GenBank/DDBJ whole genome shotgun (WGS) entry which is preliminary data.</text>
</comment>
<dbReference type="AlphaFoldDB" id="A0A9X4XU61"/>
<dbReference type="Pfam" id="PF07969">
    <property type="entry name" value="Amidohydro_3"/>
    <property type="match status" value="1"/>
</dbReference>
<dbReference type="Proteomes" id="UP000438991">
    <property type="component" value="Unassembled WGS sequence"/>
</dbReference>
<dbReference type="PANTHER" id="PTHR43135">
    <property type="entry name" value="ALPHA-D-RIBOSE 1-METHYLPHOSPHONATE 5-TRIPHOSPHATE DIPHOSPHATASE"/>
    <property type="match status" value="1"/>
</dbReference>
<evidence type="ECO:0000259" key="1">
    <source>
        <dbReference type="Pfam" id="PF07969"/>
    </source>
</evidence>
<dbReference type="SUPFAM" id="SSF51556">
    <property type="entry name" value="Metallo-dependent hydrolases"/>
    <property type="match status" value="1"/>
</dbReference>
<dbReference type="InterPro" id="IPR032466">
    <property type="entry name" value="Metal_Hydrolase"/>
</dbReference>
<dbReference type="NCBIfam" id="NF011987">
    <property type="entry name" value="PRK15446.2-3"/>
    <property type="match status" value="1"/>
</dbReference>
<dbReference type="InterPro" id="IPR051781">
    <property type="entry name" value="Metallo-dep_Hydrolase"/>
</dbReference>
<dbReference type="Gene3D" id="2.30.40.10">
    <property type="entry name" value="Urease, subunit C, domain 1"/>
    <property type="match status" value="2"/>
</dbReference>
<dbReference type="GO" id="GO:0016810">
    <property type="term" value="F:hydrolase activity, acting on carbon-nitrogen (but not peptide) bonds"/>
    <property type="evidence" value="ECO:0007669"/>
    <property type="project" value="InterPro"/>
</dbReference>
<dbReference type="GO" id="GO:0019700">
    <property type="term" value="P:organic phosphonate catabolic process"/>
    <property type="evidence" value="ECO:0007669"/>
    <property type="project" value="InterPro"/>
</dbReference>
<dbReference type="RefSeq" id="WP_155481279.1">
    <property type="nucleotide sequence ID" value="NZ_WNKV01000022.1"/>
</dbReference>
<organism evidence="2 3">
    <name type="scientific">Rhodoplanes serenus</name>
    <dbReference type="NCBI Taxonomy" id="200615"/>
    <lineage>
        <taxon>Bacteria</taxon>
        <taxon>Pseudomonadati</taxon>
        <taxon>Pseudomonadota</taxon>
        <taxon>Alphaproteobacteria</taxon>
        <taxon>Hyphomicrobiales</taxon>
        <taxon>Nitrobacteraceae</taxon>
        <taxon>Rhodoplanes</taxon>
    </lineage>
</organism>
<name>A0A9X4XU61_9BRAD</name>
<dbReference type="PANTHER" id="PTHR43135:SF3">
    <property type="entry name" value="ALPHA-D-RIBOSE 1-METHYLPHOSPHONATE 5-TRIPHOSPHATE DIPHOSPHATASE"/>
    <property type="match status" value="1"/>
</dbReference>
<dbReference type="PIRSF" id="PIRSF038971">
    <property type="entry name" value="PhnM"/>
    <property type="match status" value="1"/>
</dbReference>
<dbReference type="EC" id="3.6.1.63" evidence="2"/>
<proteinExistence type="predicted"/>
<accession>A0A9X4XU61</accession>
<protein>
    <submittedName>
        <fullName evidence="2">Alpha-D-ribose 1-methylphosphonate 5-triphosphate diphosphatase</fullName>
        <ecNumber evidence="2">3.6.1.63</ecNumber>
    </submittedName>
</protein>
<dbReference type="EMBL" id="WNKV01000022">
    <property type="protein sequence ID" value="MTW18941.1"/>
    <property type="molecule type" value="Genomic_DNA"/>
</dbReference>
<dbReference type="NCBIfam" id="NF011990">
    <property type="entry name" value="PRK15446.2-6"/>
    <property type="match status" value="1"/>
</dbReference>
<dbReference type="InterPro" id="IPR011059">
    <property type="entry name" value="Metal-dep_hydrolase_composite"/>
</dbReference>